<dbReference type="EMBL" id="WLCI01000011">
    <property type="protein sequence ID" value="MTB95550.1"/>
    <property type="molecule type" value="Genomic_DNA"/>
</dbReference>
<gene>
    <name evidence="2" type="primary">cpaB</name>
    <name evidence="2" type="ORF">GGQ22_10680</name>
</gene>
<feature type="domain" description="Flp pilus assembly protein RcpC/CpaB" evidence="1">
    <location>
        <begin position="118"/>
        <end position="226"/>
    </location>
</feature>
<dbReference type="NCBIfam" id="TIGR03177">
    <property type="entry name" value="pilus_cpaB"/>
    <property type="match status" value="1"/>
</dbReference>
<evidence type="ECO:0000313" key="2">
    <source>
        <dbReference type="EMBL" id="MTB95550.1"/>
    </source>
</evidence>
<protein>
    <submittedName>
        <fullName evidence="2">Flp pilus assembly protein CpaB</fullName>
    </submittedName>
</protein>
<dbReference type="AlphaFoldDB" id="A0A6I3JBQ8"/>
<dbReference type="RefSeq" id="WP_154612001.1">
    <property type="nucleotide sequence ID" value="NZ_CP053660.1"/>
</dbReference>
<dbReference type="InterPro" id="IPR031571">
    <property type="entry name" value="RcpC_dom"/>
</dbReference>
<keyword evidence="3" id="KW-1185">Reference proteome</keyword>
<proteinExistence type="predicted"/>
<reference evidence="2 3" key="1">
    <citation type="submission" date="2019-10" db="EMBL/GenBank/DDBJ databases">
        <title>Nocardioides novel species isolated from the excrement of Marmot.</title>
        <authorList>
            <person name="Zhang G."/>
        </authorList>
    </citation>
    <scope>NUCLEOTIDE SEQUENCE [LARGE SCALE GENOMIC DNA]</scope>
    <source>
        <strain evidence="3">zg-579</strain>
    </source>
</reference>
<evidence type="ECO:0000259" key="1">
    <source>
        <dbReference type="Pfam" id="PF16976"/>
    </source>
</evidence>
<sequence>MDRRRILLVAAALVAALGTVLVFLYVRGADARAEDRFTTVEVLRATAPIAKGERIEDALAAGKVALEPVVSDQVLDGAQADTSLFTDQLALVPIYPGEQLIPAKFGGAAQVSADTGLQLQKGQVTATVNLTDTARVAGFVNPGSQVAVFFNGADPTSGQPFTRLLLPRATVLAVGSTTPVSTTTTDQTGQQTVEQLPRTLITLALSQEQAERVMFAQGNGELAFALVGEGTTVRPGPAVTNQNLFR</sequence>
<comment type="caution">
    <text evidence="2">The sequence shown here is derived from an EMBL/GenBank/DDBJ whole genome shotgun (WGS) entry which is preliminary data.</text>
</comment>
<dbReference type="Proteomes" id="UP000433406">
    <property type="component" value="Unassembled WGS sequence"/>
</dbReference>
<dbReference type="Pfam" id="PF16976">
    <property type="entry name" value="RcpC"/>
    <property type="match status" value="1"/>
</dbReference>
<accession>A0A6I3JBQ8</accession>
<organism evidence="2 3">
    <name type="scientific">Nocardioides marmotae</name>
    <dbReference type="NCBI Taxonomy" id="2663857"/>
    <lineage>
        <taxon>Bacteria</taxon>
        <taxon>Bacillati</taxon>
        <taxon>Actinomycetota</taxon>
        <taxon>Actinomycetes</taxon>
        <taxon>Propionibacteriales</taxon>
        <taxon>Nocardioidaceae</taxon>
        <taxon>Nocardioides</taxon>
    </lineage>
</organism>
<dbReference type="CDD" id="cd11614">
    <property type="entry name" value="SAF_CpaB_FlgA_like"/>
    <property type="match status" value="1"/>
</dbReference>
<evidence type="ECO:0000313" key="3">
    <source>
        <dbReference type="Proteomes" id="UP000433406"/>
    </source>
</evidence>
<name>A0A6I3JBQ8_9ACTN</name>
<dbReference type="InterPro" id="IPR017592">
    <property type="entry name" value="Pilus_assmbl_Flp-typ_CpaB"/>
</dbReference>